<feature type="non-terminal residue" evidence="1">
    <location>
        <position position="363"/>
    </location>
</feature>
<dbReference type="AlphaFoldDB" id="K1YBW4"/>
<dbReference type="EMBL" id="AMFJ01034261">
    <property type="protein sequence ID" value="EKD29813.1"/>
    <property type="molecule type" value="Genomic_DNA"/>
</dbReference>
<comment type="caution">
    <text evidence="1">The sequence shown here is derived from an EMBL/GenBank/DDBJ whole genome shotgun (WGS) entry which is preliminary data.</text>
</comment>
<evidence type="ECO:0000313" key="1">
    <source>
        <dbReference type="EMBL" id="EKD29813.1"/>
    </source>
</evidence>
<accession>K1YBW4</accession>
<sequence>MVCPTVFGSDENILRGIDETSRQVPRLSGLERRISLTFSSSMCRDKVLERGESFLEVGFDRELDRFPGRGGDESFHSAELCQISPVTSGSRIDHVVDRIFWCEVRFHDLLDFGFDFAPYFDGLFVSFFFGQESIPEFLLDFLDFCLSFLNEDVFHIGDDHIVLRDCESRDGCILEPDIFDLIWEESGCFGSEDEEAASECFLQNSLGKGFIDISEFCRDDLIEEESSIGGRDNFVVYTEFDRCVEGDNTIFIGVHRIVSWGIGESCLSCVHTGEIVTPEDHILFWHHNRLTIGWIEHILRCDHELGSLELCFIGEWEVDGHLIPIEIGIKGRTTEWVELDRLPFDENRLESLDTETVKCWCTI</sequence>
<gene>
    <name evidence="1" type="ORF">ACD_78C00261G0001</name>
</gene>
<name>K1YBW4_9BACT</name>
<proteinExistence type="predicted"/>
<reference evidence="1" key="1">
    <citation type="journal article" date="2012" name="Science">
        <title>Fermentation, hydrogen, and sulfur metabolism in multiple uncultivated bacterial phyla.</title>
        <authorList>
            <person name="Wrighton K.C."/>
            <person name="Thomas B.C."/>
            <person name="Sharon I."/>
            <person name="Miller C.S."/>
            <person name="Castelle C.J."/>
            <person name="VerBerkmoes N.C."/>
            <person name="Wilkins M.J."/>
            <person name="Hettich R.L."/>
            <person name="Lipton M.S."/>
            <person name="Williams K.H."/>
            <person name="Long P.E."/>
            <person name="Banfield J.F."/>
        </authorList>
    </citation>
    <scope>NUCLEOTIDE SEQUENCE [LARGE SCALE GENOMIC DNA]</scope>
</reference>
<protein>
    <submittedName>
        <fullName evidence="1">Uncharacterized protein</fullName>
    </submittedName>
</protein>
<organism evidence="1">
    <name type="scientific">uncultured bacterium</name>
    <name type="common">gcode 4</name>
    <dbReference type="NCBI Taxonomy" id="1234023"/>
    <lineage>
        <taxon>Bacteria</taxon>
        <taxon>environmental samples</taxon>
    </lineage>
</organism>